<evidence type="ECO:0000313" key="2">
    <source>
        <dbReference type="Proteomes" id="UP000830198"/>
    </source>
</evidence>
<dbReference type="Proteomes" id="UP000830198">
    <property type="component" value="Chromosome"/>
</dbReference>
<accession>A0ABY4I7R0</accession>
<proteinExistence type="predicted"/>
<gene>
    <name evidence="1" type="ORF">MYF79_12590</name>
</gene>
<organism evidence="1 2">
    <name type="scientific">Chitinophaga filiformis</name>
    <name type="common">Myxococcus filiformis</name>
    <name type="synonym">Flexibacter filiformis</name>
    <dbReference type="NCBI Taxonomy" id="104663"/>
    <lineage>
        <taxon>Bacteria</taxon>
        <taxon>Pseudomonadati</taxon>
        <taxon>Bacteroidota</taxon>
        <taxon>Chitinophagia</taxon>
        <taxon>Chitinophagales</taxon>
        <taxon>Chitinophagaceae</taxon>
        <taxon>Chitinophaga</taxon>
    </lineage>
</organism>
<protein>
    <recommendedName>
        <fullName evidence="3">YD repeat-containing protein</fullName>
    </recommendedName>
</protein>
<evidence type="ECO:0008006" key="3">
    <source>
        <dbReference type="Google" id="ProtNLM"/>
    </source>
</evidence>
<name>A0ABY4I7R0_CHIFI</name>
<dbReference type="PROSITE" id="PS51257">
    <property type="entry name" value="PROKAR_LIPOPROTEIN"/>
    <property type="match status" value="1"/>
</dbReference>
<reference evidence="1 2" key="1">
    <citation type="submission" date="2022-04" db="EMBL/GenBank/DDBJ databases">
        <title>The arsenic-methylating capacity of Chitinophaga filiformis YT5 during chitin decomposition.</title>
        <authorList>
            <person name="Chen G."/>
            <person name="Liang Y."/>
        </authorList>
    </citation>
    <scope>NUCLEOTIDE SEQUENCE [LARGE SCALE GENOMIC DNA]</scope>
    <source>
        <strain evidence="1 2">YT5</strain>
    </source>
</reference>
<sequence length="307" mass="34653">MKFFFWLFVLSILFTACKKDSLRSPENDTKDSIAIISKALYYTMGDTSAAPDIISIDYNADHRIKKISQVYRSTTDTASWIFTYNVNGTIATVKGSRLYWDTKQDYYFYYNTSWRLDSILMNDVGYSDGFRVNNVYSYDANNHIKSSYSYVSNGGTFTGLYTGDTLTKTVLFRSTGLDSVSYVSYNHTHINNSPPVTYVTSTKRAVHFNKGPVADISTLDKSFLFWLSIRNQVYAPMNIFNPFWYQYINPDIAMATGGTFSEAPGSSRAYDFNAVQNGQGSISAISFVDAGNVYSDVVKIAYIKIPK</sequence>
<dbReference type="EMBL" id="CP095855">
    <property type="protein sequence ID" value="UPK72123.1"/>
    <property type="molecule type" value="Genomic_DNA"/>
</dbReference>
<evidence type="ECO:0000313" key="1">
    <source>
        <dbReference type="EMBL" id="UPK72123.1"/>
    </source>
</evidence>
<keyword evidence="2" id="KW-1185">Reference proteome</keyword>
<dbReference type="RefSeq" id="WP_247814207.1">
    <property type="nucleotide sequence ID" value="NZ_CP095855.1"/>
</dbReference>